<evidence type="ECO:0000313" key="16">
    <source>
        <dbReference type="Proteomes" id="UP000723714"/>
    </source>
</evidence>
<keyword evidence="11" id="KW-0457">Lysine biosynthesis</keyword>
<evidence type="ECO:0000256" key="10">
    <source>
        <dbReference type="ARBA" id="ARBA00022915"/>
    </source>
</evidence>
<evidence type="ECO:0000259" key="14">
    <source>
        <dbReference type="Pfam" id="PF07687"/>
    </source>
</evidence>
<name>A0ABS6D1X1_9FIRM</name>
<evidence type="ECO:0000256" key="11">
    <source>
        <dbReference type="ARBA" id="ARBA00023154"/>
    </source>
</evidence>
<evidence type="ECO:0000256" key="5">
    <source>
        <dbReference type="ARBA" id="ARBA00011921"/>
    </source>
</evidence>
<organism evidence="15 16">
    <name type="scientific">Faecalicatena faecalis</name>
    <dbReference type="NCBI Taxonomy" id="2726362"/>
    <lineage>
        <taxon>Bacteria</taxon>
        <taxon>Bacillati</taxon>
        <taxon>Bacillota</taxon>
        <taxon>Clostridia</taxon>
        <taxon>Lachnospirales</taxon>
        <taxon>Lachnospiraceae</taxon>
        <taxon>Faecalicatena</taxon>
    </lineage>
</organism>
<keyword evidence="12" id="KW-0170">Cobalt</keyword>
<reference evidence="15 16" key="1">
    <citation type="submission" date="2021-06" db="EMBL/GenBank/DDBJ databases">
        <title>Faecalicatena sp. nov. isolated from porcine feces.</title>
        <authorList>
            <person name="Oh B.S."/>
            <person name="Lee J.H."/>
        </authorList>
    </citation>
    <scope>NUCLEOTIDE SEQUENCE [LARGE SCALE GENOMIC DNA]</scope>
    <source>
        <strain evidence="15 16">AGMB00832</strain>
    </source>
</reference>
<comment type="catalytic activity">
    <reaction evidence="13">
        <text>N-succinyl-(2S,6S)-2,6-diaminopimelate + H2O = (2S,6S)-2,6-diaminopimelate + succinate</text>
        <dbReference type="Rhea" id="RHEA:22608"/>
        <dbReference type="ChEBI" id="CHEBI:15377"/>
        <dbReference type="ChEBI" id="CHEBI:30031"/>
        <dbReference type="ChEBI" id="CHEBI:57609"/>
        <dbReference type="ChEBI" id="CHEBI:58087"/>
        <dbReference type="EC" id="3.5.1.18"/>
    </reaction>
</comment>
<protein>
    <recommendedName>
        <fullName evidence="6">Probable succinyl-diaminopimelate desuccinylase</fullName>
        <ecNumber evidence="5">3.5.1.18</ecNumber>
    </recommendedName>
</protein>
<comment type="cofactor">
    <cofactor evidence="2">
        <name>Zn(2+)</name>
        <dbReference type="ChEBI" id="CHEBI:29105"/>
    </cofactor>
</comment>
<evidence type="ECO:0000256" key="8">
    <source>
        <dbReference type="ARBA" id="ARBA00022801"/>
    </source>
</evidence>
<evidence type="ECO:0000256" key="6">
    <source>
        <dbReference type="ARBA" id="ARBA00016853"/>
    </source>
</evidence>
<dbReference type="EMBL" id="JABACJ020000005">
    <property type="protein sequence ID" value="MBU3875587.1"/>
    <property type="molecule type" value="Genomic_DNA"/>
</dbReference>
<dbReference type="Pfam" id="PF07687">
    <property type="entry name" value="M20_dimer"/>
    <property type="match status" value="1"/>
</dbReference>
<comment type="similarity">
    <text evidence="4">Belongs to the peptidase M20A family.</text>
</comment>
<keyword evidence="10" id="KW-0220">Diaminopimelate biosynthesis</keyword>
<evidence type="ECO:0000256" key="12">
    <source>
        <dbReference type="ARBA" id="ARBA00023285"/>
    </source>
</evidence>
<dbReference type="EC" id="3.5.1.18" evidence="5"/>
<evidence type="ECO:0000256" key="9">
    <source>
        <dbReference type="ARBA" id="ARBA00022833"/>
    </source>
</evidence>
<evidence type="ECO:0000256" key="3">
    <source>
        <dbReference type="ARBA" id="ARBA00005130"/>
    </source>
</evidence>
<feature type="domain" description="Peptidase M20 dimerisation" evidence="14">
    <location>
        <begin position="183"/>
        <end position="288"/>
    </location>
</feature>
<dbReference type="InterPro" id="IPR001261">
    <property type="entry name" value="ArgE/DapE_CS"/>
</dbReference>
<evidence type="ECO:0000256" key="4">
    <source>
        <dbReference type="ARBA" id="ARBA00006247"/>
    </source>
</evidence>
<comment type="caution">
    <text evidence="15">The sequence shown here is derived from an EMBL/GenBank/DDBJ whole genome shotgun (WGS) entry which is preliminary data.</text>
</comment>
<dbReference type="InterPro" id="IPR010182">
    <property type="entry name" value="ArgE/DapE"/>
</dbReference>
<dbReference type="PANTHER" id="PTHR43808:SF8">
    <property type="entry name" value="PEPTIDASE M20 DIMERISATION DOMAIN-CONTAINING PROTEIN"/>
    <property type="match status" value="1"/>
</dbReference>
<dbReference type="InterPro" id="IPR002933">
    <property type="entry name" value="Peptidase_M20"/>
</dbReference>
<dbReference type="InterPro" id="IPR011650">
    <property type="entry name" value="Peptidase_M20_dimer"/>
</dbReference>
<dbReference type="CDD" id="cd08659">
    <property type="entry name" value="M20_ArgE_DapE-like"/>
    <property type="match status" value="1"/>
</dbReference>
<sequence length="401" mass="44520">MYEDKGWYPGWEETKELLSLLVKTDTCQPSGNEEQLVRVILGRLKGRAQYEVIPHDKYRSSLIIQIPGECAKGGLVFAGHLDTVSCKGNGKWKYPPHSAHIQGKKLYGRGAADMKGGITAMLLAAEHLLDQQVRFTNPIYFCFTADEENEGIGALALSGHPWLQTAQELVICEPTDMGIGCCEKGALWLELTVKGVSAHASSPKKGANALEYAMELVQKIKNIVEECAAPHPYLGRSTAAVTGMHGGISMNVVPDMAKAVLDIRTVPGSDSNEELFQKVKQTAEELQVKNRGVEIELNVRNDRPGLQNPRDCDIAKRMSYILKRNQKSSKCKGIPYYTDASQLVPALLIPFLILGPGREEQMHCIDEYVEIDQIREAARIYSEYAVEYWEERGEAECHSVI</sequence>
<evidence type="ECO:0000256" key="2">
    <source>
        <dbReference type="ARBA" id="ARBA00001947"/>
    </source>
</evidence>
<dbReference type="Pfam" id="PF01546">
    <property type="entry name" value="Peptidase_M20"/>
    <property type="match status" value="1"/>
</dbReference>
<keyword evidence="9" id="KW-0862">Zinc</keyword>
<comment type="cofactor">
    <cofactor evidence="1">
        <name>Co(2+)</name>
        <dbReference type="ChEBI" id="CHEBI:48828"/>
    </cofactor>
</comment>
<dbReference type="NCBIfam" id="TIGR01910">
    <property type="entry name" value="DapE-ArgE"/>
    <property type="match status" value="1"/>
</dbReference>
<gene>
    <name evidence="15" type="ORF">HGO97_007155</name>
</gene>
<dbReference type="InterPro" id="IPR050072">
    <property type="entry name" value="Peptidase_M20A"/>
</dbReference>
<dbReference type="RefSeq" id="WP_216240634.1">
    <property type="nucleotide sequence ID" value="NZ_JABACJ020000005.1"/>
</dbReference>
<accession>A0ABS6D1X1</accession>
<evidence type="ECO:0000256" key="13">
    <source>
        <dbReference type="ARBA" id="ARBA00051301"/>
    </source>
</evidence>
<keyword evidence="8" id="KW-0378">Hydrolase</keyword>
<evidence type="ECO:0000256" key="7">
    <source>
        <dbReference type="ARBA" id="ARBA00022605"/>
    </source>
</evidence>
<evidence type="ECO:0000256" key="1">
    <source>
        <dbReference type="ARBA" id="ARBA00001941"/>
    </source>
</evidence>
<keyword evidence="7" id="KW-0028">Amino-acid biosynthesis</keyword>
<dbReference type="Proteomes" id="UP000723714">
    <property type="component" value="Unassembled WGS sequence"/>
</dbReference>
<dbReference type="PROSITE" id="PS00759">
    <property type="entry name" value="ARGE_DAPE_CPG2_2"/>
    <property type="match status" value="1"/>
</dbReference>
<proteinExistence type="inferred from homology"/>
<comment type="pathway">
    <text evidence="3">Amino-acid biosynthesis; L-lysine biosynthesis via DAP pathway; LL-2,6-diaminopimelate from (S)-tetrahydrodipicolinate (succinylase route): step 3/3.</text>
</comment>
<evidence type="ECO:0000313" key="15">
    <source>
        <dbReference type="EMBL" id="MBU3875587.1"/>
    </source>
</evidence>
<keyword evidence="16" id="KW-1185">Reference proteome</keyword>
<dbReference type="PANTHER" id="PTHR43808">
    <property type="entry name" value="ACETYLORNITHINE DEACETYLASE"/>
    <property type="match status" value="1"/>
</dbReference>